<dbReference type="EMBL" id="BPLQ01005693">
    <property type="protein sequence ID" value="GIY16407.1"/>
    <property type="molecule type" value="Genomic_DNA"/>
</dbReference>
<dbReference type="AlphaFoldDB" id="A0AAV4R8A8"/>
<sequence length="89" mass="10049">MKLAAIMMRDSLMGMIKFKGIRFNKCGGPGGHYTTGAIARWNGLGIPYPTYELKCTAASLYWNHRSCILINICHPRNPLYIKETYAISH</sequence>
<evidence type="ECO:0000313" key="1">
    <source>
        <dbReference type="EMBL" id="GIY16407.1"/>
    </source>
</evidence>
<proteinExistence type="predicted"/>
<dbReference type="Proteomes" id="UP001054837">
    <property type="component" value="Unassembled WGS sequence"/>
</dbReference>
<reference evidence="1 2" key="1">
    <citation type="submission" date="2021-06" db="EMBL/GenBank/DDBJ databases">
        <title>Caerostris darwini draft genome.</title>
        <authorList>
            <person name="Kono N."/>
            <person name="Arakawa K."/>
        </authorList>
    </citation>
    <scope>NUCLEOTIDE SEQUENCE [LARGE SCALE GENOMIC DNA]</scope>
</reference>
<protein>
    <submittedName>
        <fullName evidence="1">Uncharacterized protein</fullName>
    </submittedName>
</protein>
<keyword evidence="2" id="KW-1185">Reference proteome</keyword>
<organism evidence="1 2">
    <name type="scientific">Caerostris darwini</name>
    <dbReference type="NCBI Taxonomy" id="1538125"/>
    <lineage>
        <taxon>Eukaryota</taxon>
        <taxon>Metazoa</taxon>
        <taxon>Ecdysozoa</taxon>
        <taxon>Arthropoda</taxon>
        <taxon>Chelicerata</taxon>
        <taxon>Arachnida</taxon>
        <taxon>Araneae</taxon>
        <taxon>Araneomorphae</taxon>
        <taxon>Entelegynae</taxon>
        <taxon>Araneoidea</taxon>
        <taxon>Araneidae</taxon>
        <taxon>Caerostris</taxon>
    </lineage>
</organism>
<evidence type="ECO:0000313" key="2">
    <source>
        <dbReference type="Proteomes" id="UP001054837"/>
    </source>
</evidence>
<gene>
    <name evidence="1" type="ORF">CDAR_5391</name>
</gene>
<comment type="caution">
    <text evidence="1">The sequence shown here is derived from an EMBL/GenBank/DDBJ whole genome shotgun (WGS) entry which is preliminary data.</text>
</comment>
<accession>A0AAV4R8A8</accession>
<name>A0AAV4R8A8_9ARAC</name>